<evidence type="ECO:0000313" key="1">
    <source>
        <dbReference type="EMBL" id="OUI82522.1"/>
    </source>
</evidence>
<evidence type="ECO:0000313" key="2">
    <source>
        <dbReference type="Proteomes" id="UP000194639"/>
    </source>
</evidence>
<accession>A0A252A2P3</accession>
<comment type="caution">
    <text evidence="1">The sequence shown here is derived from an EMBL/GenBank/DDBJ whole genome shotgun (WGS) entry which is preliminary data.</text>
</comment>
<sequence>MTTQSENTRSSALPLMLSVSDAPKVFGMSRSHAYRLKEQGLIEMVKMGRATMIKTSTMLAYIASLPAMKPGQS</sequence>
<dbReference type="Proteomes" id="UP000194639">
    <property type="component" value="Unassembled WGS sequence"/>
</dbReference>
<organism evidence="1 2">
    <name type="scientific">Acetobacter orientalis</name>
    <dbReference type="NCBI Taxonomy" id="146474"/>
    <lineage>
        <taxon>Bacteria</taxon>
        <taxon>Pseudomonadati</taxon>
        <taxon>Pseudomonadota</taxon>
        <taxon>Alphaproteobacteria</taxon>
        <taxon>Acetobacterales</taxon>
        <taxon>Acetobacteraceae</taxon>
        <taxon>Acetobacter</taxon>
    </lineage>
</organism>
<name>A0A252A2P3_9PROT</name>
<dbReference type="AlphaFoldDB" id="A0A252A2P3"/>
<dbReference type="EMBL" id="JOMO01000020">
    <property type="protein sequence ID" value="OUI82522.1"/>
    <property type="molecule type" value="Genomic_DNA"/>
</dbReference>
<dbReference type="RefSeq" id="WP_179193556.1">
    <property type="nucleotide sequence ID" value="NZ_JOMO01000020.1"/>
</dbReference>
<gene>
    <name evidence="1" type="ORF">HK12_04005</name>
</gene>
<protein>
    <recommendedName>
        <fullName evidence="3">Helix-turn-helix domain-containing protein</fullName>
    </recommendedName>
</protein>
<reference evidence="1 2" key="1">
    <citation type="submission" date="2014-06" db="EMBL/GenBank/DDBJ databases">
        <authorList>
            <person name="Ju J."/>
            <person name="Zhang J."/>
        </authorList>
    </citation>
    <scope>NUCLEOTIDE SEQUENCE [LARGE SCALE GENOMIC DNA]</scope>
    <source>
        <strain evidence="1">DmW_045</strain>
    </source>
</reference>
<evidence type="ECO:0008006" key="3">
    <source>
        <dbReference type="Google" id="ProtNLM"/>
    </source>
</evidence>
<proteinExistence type="predicted"/>